<dbReference type="EMBL" id="JBHSWN010000004">
    <property type="protein sequence ID" value="MFC6792977.1"/>
    <property type="molecule type" value="Genomic_DNA"/>
</dbReference>
<evidence type="ECO:0000313" key="2">
    <source>
        <dbReference type="Proteomes" id="UP001596292"/>
    </source>
</evidence>
<dbReference type="RefSeq" id="WP_378975864.1">
    <property type="nucleotide sequence ID" value="NZ_JBHSWN010000004.1"/>
</dbReference>
<evidence type="ECO:0000313" key="1">
    <source>
        <dbReference type="EMBL" id="MFC6792977.1"/>
    </source>
</evidence>
<accession>A0ABW2BSM5</accession>
<comment type="caution">
    <text evidence="1">The sequence shown here is derived from an EMBL/GenBank/DDBJ whole genome shotgun (WGS) entry which is preliminary data.</text>
</comment>
<sequence length="118" mass="12976">MDAARRRTGRPRKPAPDLRAAWLPAARVTARERQAIEEKAARAGLDMSEFVRRAALGQTVRPRPTADADRLLVELNRIGNNLNQITARMHLTGELSFSMAATLAELRGAMAKVAAYDP</sequence>
<organism evidence="1 2">
    <name type="scientific">Methylobacterium komagatae</name>
    <dbReference type="NCBI Taxonomy" id="374425"/>
    <lineage>
        <taxon>Bacteria</taxon>
        <taxon>Pseudomonadati</taxon>
        <taxon>Pseudomonadota</taxon>
        <taxon>Alphaproteobacteria</taxon>
        <taxon>Hyphomicrobiales</taxon>
        <taxon>Methylobacteriaceae</taxon>
        <taxon>Methylobacterium</taxon>
    </lineage>
</organism>
<proteinExistence type="predicted"/>
<name>A0ABW2BSM5_9HYPH</name>
<dbReference type="Pfam" id="PF21983">
    <property type="entry name" value="NikA-like"/>
    <property type="match status" value="1"/>
</dbReference>
<dbReference type="InterPro" id="IPR053842">
    <property type="entry name" value="NikA-like"/>
</dbReference>
<gene>
    <name evidence="1" type="primary">mobC</name>
    <name evidence="1" type="ORF">ACFQE0_27510</name>
</gene>
<keyword evidence="2" id="KW-1185">Reference proteome</keyword>
<reference evidence="2" key="1">
    <citation type="journal article" date="2019" name="Int. J. Syst. Evol. Microbiol.">
        <title>The Global Catalogue of Microorganisms (GCM) 10K type strain sequencing project: providing services to taxonomists for standard genome sequencing and annotation.</title>
        <authorList>
            <consortium name="The Broad Institute Genomics Platform"/>
            <consortium name="The Broad Institute Genome Sequencing Center for Infectious Disease"/>
            <person name="Wu L."/>
            <person name="Ma J."/>
        </authorList>
    </citation>
    <scope>NUCLEOTIDE SEQUENCE [LARGE SCALE GENOMIC DNA]</scope>
    <source>
        <strain evidence="2">CCUG 48316</strain>
    </source>
</reference>
<protein>
    <submittedName>
        <fullName evidence="1">Plasmid mobilization relaxosome protein MobC</fullName>
    </submittedName>
</protein>
<dbReference type="Proteomes" id="UP001596292">
    <property type="component" value="Unassembled WGS sequence"/>
</dbReference>